<dbReference type="AlphaFoldDB" id="A0A7V4U0I8"/>
<protein>
    <recommendedName>
        <fullName evidence="2">WbqC family protein</fullName>
    </recommendedName>
</protein>
<gene>
    <name evidence="1" type="ORF">ENK44_08340</name>
</gene>
<organism evidence="1">
    <name type="scientific">Caldithrix abyssi</name>
    <dbReference type="NCBI Taxonomy" id="187145"/>
    <lineage>
        <taxon>Bacteria</taxon>
        <taxon>Pseudomonadati</taxon>
        <taxon>Calditrichota</taxon>
        <taxon>Calditrichia</taxon>
        <taxon>Calditrichales</taxon>
        <taxon>Calditrichaceae</taxon>
        <taxon>Caldithrix</taxon>
    </lineage>
</organism>
<evidence type="ECO:0000313" key="1">
    <source>
        <dbReference type="EMBL" id="HGY55694.1"/>
    </source>
</evidence>
<dbReference type="EMBL" id="DRQG01000078">
    <property type="protein sequence ID" value="HGY55694.1"/>
    <property type="molecule type" value="Genomic_DNA"/>
</dbReference>
<proteinExistence type="predicted"/>
<dbReference type="Proteomes" id="UP000885779">
    <property type="component" value="Unassembled WGS sequence"/>
</dbReference>
<accession>A0A7V4U0I8</accession>
<reference evidence="1" key="1">
    <citation type="journal article" date="2020" name="mSystems">
        <title>Genome- and Community-Level Interaction Insights into Carbon Utilization and Element Cycling Functions of Hydrothermarchaeota in Hydrothermal Sediment.</title>
        <authorList>
            <person name="Zhou Z."/>
            <person name="Liu Y."/>
            <person name="Xu W."/>
            <person name="Pan J."/>
            <person name="Luo Z.H."/>
            <person name="Li M."/>
        </authorList>
    </citation>
    <scope>NUCLEOTIDE SEQUENCE [LARGE SCALE GENOMIC DNA]</scope>
    <source>
        <strain evidence="1">HyVt-577</strain>
    </source>
</reference>
<name>A0A7V4U0I8_CALAY</name>
<comment type="caution">
    <text evidence="1">The sequence shown here is derived from an EMBL/GenBank/DDBJ whole genome shotgun (WGS) entry which is preliminary data.</text>
</comment>
<sequence>MRKERNCGRNSRSLLRNLNRKKTIMSKTMAMHQANYIPWLGFFYKIARADVFVYLDVVQYPRGQSFAARNRIKTPNGAAFLTIPVSIPKGHEGKALYSEVTFADDKWRDKHIKSLTLNYKKAPFFNDIFPMVQQHIGTAPNLLELNISLIESVCRLLKIDTERIRLSQILDDFGQKTDLIIDICRAVNADAYLSGTGGGRDYNDENKMNAAGINLIYSDFKHPVYKQLWGEFIPNLSVLDLLFNLGPDSRTVLLG</sequence>
<dbReference type="Pfam" id="PF08889">
    <property type="entry name" value="WbqC"/>
    <property type="match status" value="1"/>
</dbReference>
<evidence type="ECO:0008006" key="2">
    <source>
        <dbReference type="Google" id="ProtNLM"/>
    </source>
</evidence>
<dbReference type="InterPro" id="IPR014985">
    <property type="entry name" value="WbqC"/>
</dbReference>